<reference evidence="7" key="1">
    <citation type="journal article" date="2023" name="Mol. Phylogenet. Evol.">
        <title>Genome-scale phylogeny and comparative genomics of the fungal order Sordariales.</title>
        <authorList>
            <person name="Hensen N."/>
            <person name="Bonometti L."/>
            <person name="Westerberg I."/>
            <person name="Brannstrom I.O."/>
            <person name="Guillou S."/>
            <person name="Cros-Aarteil S."/>
            <person name="Calhoun S."/>
            <person name="Haridas S."/>
            <person name="Kuo A."/>
            <person name="Mondo S."/>
            <person name="Pangilinan J."/>
            <person name="Riley R."/>
            <person name="LaButti K."/>
            <person name="Andreopoulos B."/>
            <person name="Lipzen A."/>
            <person name="Chen C."/>
            <person name="Yan M."/>
            <person name="Daum C."/>
            <person name="Ng V."/>
            <person name="Clum A."/>
            <person name="Steindorff A."/>
            <person name="Ohm R.A."/>
            <person name="Martin F."/>
            <person name="Silar P."/>
            <person name="Natvig D.O."/>
            <person name="Lalanne C."/>
            <person name="Gautier V."/>
            <person name="Ament-Velasquez S.L."/>
            <person name="Kruys A."/>
            <person name="Hutchinson M.I."/>
            <person name="Powell A.J."/>
            <person name="Barry K."/>
            <person name="Miller A.N."/>
            <person name="Grigoriev I.V."/>
            <person name="Debuchy R."/>
            <person name="Gladieux P."/>
            <person name="Hiltunen Thoren M."/>
            <person name="Johannesson H."/>
        </authorList>
    </citation>
    <scope>NUCLEOTIDE SEQUENCE</scope>
    <source>
        <strain evidence="7">CBS 232.78</strain>
    </source>
</reference>
<keyword evidence="5" id="KW-0503">Monooxygenase</keyword>
<evidence type="ECO:0000259" key="6">
    <source>
        <dbReference type="Pfam" id="PF01494"/>
    </source>
</evidence>
<dbReference type="InterPro" id="IPR002938">
    <property type="entry name" value="FAD-bd"/>
</dbReference>
<dbReference type="Gene3D" id="3.50.50.60">
    <property type="entry name" value="FAD/NAD(P)-binding domain"/>
    <property type="match status" value="2"/>
</dbReference>
<gene>
    <name evidence="7" type="ORF">B0H63DRAFT_87477</name>
</gene>
<sequence length="441" mass="48528">MNKMTFPTKSPHVLIIGGGIGGLTLAQSLRKQGISFDVFERDLSSAHRDQGYAVGLYDLEGLFGDSLSDDVPPLTSTCHLLPLPLPSQVFFHLPGGRMMYVEDTPETPCIRANRARLREVLSTGVSIHYGKRAIRVDEDDEKVIVLFEDGTSATGDVLVGADGTFSSGIFPPFPSSFYLVDHQWLGSSLTWVDIVRPHVLKKSNDEILNPFPTTCVMGSCQLSGADMEQQMQLGYSSYVAIGPDFTLFSGVNRVHVHEDGPTTGDYYWLLSQNDETVGRHDHWLKTASQQDKLDWALKAAQVLEPKFRVTVEKTVAEGIKSNVAWWDAAYKEVPPVNRVLLIGDAAHPMTPIRGEGAIYAIKDAVQLGKVLAEYRGDGTDFSVLRSKLNECQQDMVAKGYESIIAARSTMANAREGKKTPVAWGHELRPVAELTPLPVRLT</sequence>
<evidence type="ECO:0000256" key="5">
    <source>
        <dbReference type="ARBA" id="ARBA00023033"/>
    </source>
</evidence>
<accession>A0AAE0K1H9</accession>
<dbReference type="Pfam" id="PF13450">
    <property type="entry name" value="NAD_binding_8"/>
    <property type="match status" value="1"/>
</dbReference>
<name>A0AAE0K1H9_9PEZI</name>
<organism evidence="7 8">
    <name type="scientific">Podospora didyma</name>
    <dbReference type="NCBI Taxonomy" id="330526"/>
    <lineage>
        <taxon>Eukaryota</taxon>
        <taxon>Fungi</taxon>
        <taxon>Dikarya</taxon>
        <taxon>Ascomycota</taxon>
        <taxon>Pezizomycotina</taxon>
        <taxon>Sordariomycetes</taxon>
        <taxon>Sordariomycetidae</taxon>
        <taxon>Sordariales</taxon>
        <taxon>Podosporaceae</taxon>
        <taxon>Podospora</taxon>
    </lineage>
</organism>
<evidence type="ECO:0000313" key="7">
    <source>
        <dbReference type="EMBL" id="KAK3367897.1"/>
    </source>
</evidence>
<dbReference type="PANTHER" id="PTHR47178">
    <property type="entry name" value="MONOOXYGENASE, FAD-BINDING"/>
    <property type="match status" value="1"/>
</dbReference>
<keyword evidence="8" id="KW-1185">Reference proteome</keyword>
<dbReference type="AlphaFoldDB" id="A0AAE0K1H9"/>
<reference evidence="7" key="2">
    <citation type="submission" date="2023-06" db="EMBL/GenBank/DDBJ databases">
        <authorList>
            <consortium name="Lawrence Berkeley National Laboratory"/>
            <person name="Haridas S."/>
            <person name="Hensen N."/>
            <person name="Bonometti L."/>
            <person name="Westerberg I."/>
            <person name="Brannstrom I.O."/>
            <person name="Guillou S."/>
            <person name="Cros-Aarteil S."/>
            <person name="Calhoun S."/>
            <person name="Kuo A."/>
            <person name="Mondo S."/>
            <person name="Pangilinan J."/>
            <person name="Riley R."/>
            <person name="LaButti K."/>
            <person name="Andreopoulos B."/>
            <person name="Lipzen A."/>
            <person name="Chen C."/>
            <person name="Yanf M."/>
            <person name="Daum C."/>
            <person name="Ng V."/>
            <person name="Clum A."/>
            <person name="Steindorff A."/>
            <person name="Ohm R."/>
            <person name="Martin F."/>
            <person name="Silar P."/>
            <person name="Natvig D."/>
            <person name="Lalanne C."/>
            <person name="Gautier V."/>
            <person name="Ament-velasquez S.L."/>
            <person name="Kruys A."/>
            <person name="Hutchinson M.I."/>
            <person name="Powell A.J."/>
            <person name="Barry K."/>
            <person name="Miller A.N."/>
            <person name="Grigoriev I.V."/>
            <person name="Debuchy R."/>
            <person name="Gladieux P."/>
            <person name="Thoren M.H."/>
            <person name="Johannesson H."/>
        </authorList>
    </citation>
    <scope>NUCLEOTIDE SEQUENCE</scope>
    <source>
        <strain evidence="7">CBS 232.78</strain>
    </source>
</reference>
<dbReference type="GO" id="GO:0004497">
    <property type="term" value="F:monooxygenase activity"/>
    <property type="evidence" value="ECO:0007669"/>
    <property type="project" value="UniProtKB-KW"/>
</dbReference>
<comment type="cofactor">
    <cofactor evidence="1">
        <name>FAD</name>
        <dbReference type="ChEBI" id="CHEBI:57692"/>
    </cofactor>
</comment>
<dbReference type="EMBL" id="JAULSW010000011">
    <property type="protein sequence ID" value="KAK3367897.1"/>
    <property type="molecule type" value="Genomic_DNA"/>
</dbReference>
<keyword evidence="3" id="KW-0274">FAD</keyword>
<dbReference type="Proteomes" id="UP001285441">
    <property type="component" value="Unassembled WGS sequence"/>
</dbReference>
<evidence type="ECO:0000256" key="4">
    <source>
        <dbReference type="ARBA" id="ARBA00023002"/>
    </source>
</evidence>
<evidence type="ECO:0000313" key="8">
    <source>
        <dbReference type="Proteomes" id="UP001285441"/>
    </source>
</evidence>
<evidence type="ECO:0000256" key="3">
    <source>
        <dbReference type="ARBA" id="ARBA00022827"/>
    </source>
</evidence>
<proteinExistence type="predicted"/>
<dbReference type="GO" id="GO:0071949">
    <property type="term" value="F:FAD binding"/>
    <property type="evidence" value="ECO:0007669"/>
    <property type="project" value="InterPro"/>
</dbReference>
<evidence type="ECO:0000256" key="1">
    <source>
        <dbReference type="ARBA" id="ARBA00001974"/>
    </source>
</evidence>
<comment type="caution">
    <text evidence="7">The sequence shown here is derived from an EMBL/GenBank/DDBJ whole genome shotgun (WGS) entry which is preliminary data.</text>
</comment>
<dbReference type="Pfam" id="PF01494">
    <property type="entry name" value="FAD_binding_3"/>
    <property type="match status" value="1"/>
</dbReference>
<dbReference type="PANTHER" id="PTHR47178:SF6">
    <property type="entry name" value="FAD-BINDING DOMAIN-CONTAINING PROTEIN"/>
    <property type="match status" value="1"/>
</dbReference>
<dbReference type="SUPFAM" id="SSF51905">
    <property type="entry name" value="FAD/NAD(P)-binding domain"/>
    <property type="match status" value="1"/>
</dbReference>
<protein>
    <recommendedName>
        <fullName evidence="6">FAD-binding domain-containing protein</fullName>
    </recommendedName>
</protein>
<evidence type="ECO:0000256" key="2">
    <source>
        <dbReference type="ARBA" id="ARBA00022630"/>
    </source>
</evidence>
<dbReference type="InterPro" id="IPR036188">
    <property type="entry name" value="FAD/NAD-bd_sf"/>
</dbReference>
<dbReference type="PRINTS" id="PR00420">
    <property type="entry name" value="RNGMNOXGNASE"/>
</dbReference>
<keyword evidence="2" id="KW-0285">Flavoprotein</keyword>
<feature type="domain" description="FAD-binding" evidence="6">
    <location>
        <begin position="337"/>
        <end position="378"/>
    </location>
</feature>
<keyword evidence="4" id="KW-0560">Oxidoreductase</keyword>